<accession>A0A9J7KGU4</accession>
<gene>
    <name evidence="4" type="primary">LOC118404453</name>
</gene>
<proteinExistence type="predicted"/>
<protein>
    <submittedName>
        <fullName evidence="4">Zinc finger protein 768-like</fullName>
    </submittedName>
</protein>
<dbReference type="PROSITE" id="PS50168">
    <property type="entry name" value="DED"/>
    <property type="match status" value="1"/>
</dbReference>
<feature type="domain" description="DED" evidence="2">
    <location>
        <begin position="16"/>
        <end position="81"/>
    </location>
</feature>
<dbReference type="AlphaFoldDB" id="A0A9J7KGU4"/>
<feature type="compositionally biased region" description="Polar residues" evidence="1">
    <location>
        <begin position="145"/>
        <end position="158"/>
    </location>
</feature>
<dbReference type="GO" id="GO:0042981">
    <property type="term" value="P:regulation of apoptotic process"/>
    <property type="evidence" value="ECO:0007669"/>
    <property type="project" value="InterPro"/>
</dbReference>
<evidence type="ECO:0000313" key="4">
    <source>
        <dbReference type="RefSeq" id="XP_035659423.1"/>
    </source>
</evidence>
<dbReference type="SMART" id="SM00031">
    <property type="entry name" value="DED"/>
    <property type="match status" value="1"/>
</dbReference>
<name>A0A9J7KGU4_BRAFL</name>
<dbReference type="InterPro" id="IPR001875">
    <property type="entry name" value="DED_dom"/>
</dbReference>
<feature type="region of interest" description="Disordered" evidence="1">
    <location>
        <begin position="84"/>
        <end position="185"/>
    </location>
</feature>
<keyword evidence="3" id="KW-1185">Reference proteome</keyword>
<dbReference type="KEGG" id="bfo:118404453"/>
<dbReference type="Pfam" id="PF01335">
    <property type="entry name" value="DED"/>
    <property type="match status" value="1"/>
</dbReference>
<dbReference type="Gene3D" id="1.10.533.10">
    <property type="entry name" value="Death Domain, Fas"/>
    <property type="match status" value="1"/>
</dbReference>
<dbReference type="RefSeq" id="XP_035659423.1">
    <property type="nucleotide sequence ID" value="XM_035803530.1"/>
</dbReference>
<dbReference type="InterPro" id="IPR011029">
    <property type="entry name" value="DEATH-like_dom_sf"/>
</dbReference>
<evidence type="ECO:0000259" key="2">
    <source>
        <dbReference type="PROSITE" id="PS50168"/>
    </source>
</evidence>
<dbReference type="CDD" id="cd00045">
    <property type="entry name" value="DED"/>
    <property type="match status" value="1"/>
</dbReference>
<dbReference type="GeneID" id="118404453"/>
<sequence>MDRTNSPEWSELTSREEEETANVKIFCLHLIPKGHLAQLRRAMDVFVKLMELDKIDQENLDFLKEILEGIGRQDLIQNVLQRFQPPDREIPENPGLQPENPDLQPENPDLQPENPDLQPENPDLQPENPDLQPENPGLQPENPDLQPQNSDLQPQNPELQPGDPEIQSGQSNAERANEEGECYST</sequence>
<organism evidence="3 4">
    <name type="scientific">Branchiostoma floridae</name>
    <name type="common">Florida lancelet</name>
    <name type="synonym">Amphioxus</name>
    <dbReference type="NCBI Taxonomy" id="7739"/>
    <lineage>
        <taxon>Eukaryota</taxon>
        <taxon>Metazoa</taxon>
        <taxon>Chordata</taxon>
        <taxon>Cephalochordata</taxon>
        <taxon>Leptocardii</taxon>
        <taxon>Amphioxiformes</taxon>
        <taxon>Branchiostomatidae</taxon>
        <taxon>Branchiostoma</taxon>
    </lineage>
</organism>
<dbReference type="Proteomes" id="UP000001554">
    <property type="component" value="Chromosome 17"/>
</dbReference>
<reference evidence="4" key="2">
    <citation type="submission" date="2025-08" db="UniProtKB">
        <authorList>
            <consortium name="RefSeq"/>
        </authorList>
    </citation>
    <scope>IDENTIFICATION</scope>
    <source>
        <strain evidence="4">S238N-H82</strain>
        <tissue evidence="4">Testes</tissue>
    </source>
</reference>
<evidence type="ECO:0000313" key="3">
    <source>
        <dbReference type="Proteomes" id="UP000001554"/>
    </source>
</evidence>
<dbReference type="OrthoDB" id="100767at2759"/>
<reference evidence="3" key="1">
    <citation type="journal article" date="2020" name="Nat. Ecol. Evol.">
        <title>Deeply conserved synteny resolves early events in vertebrate evolution.</title>
        <authorList>
            <person name="Simakov O."/>
            <person name="Marletaz F."/>
            <person name="Yue J.X."/>
            <person name="O'Connell B."/>
            <person name="Jenkins J."/>
            <person name="Brandt A."/>
            <person name="Calef R."/>
            <person name="Tung C.H."/>
            <person name="Huang T.K."/>
            <person name="Schmutz J."/>
            <person name="Satoh N."/>
            <person name="Yu J.K."/>
            <person name="Putnam N.H."/>
            <person name="Green R.E."/>
            <person name="Rokhsar D.S."/>
        </authorList>
    </citation>
    <scope>NUCLEOTIDE SEQUENCE [LARGE SCALE GENOMIC DNA]</scope>
    <source>
        <strain evidence="3">S238N-H82</strain>
    </source>
</reference>
<evidence type="ECO:0000256" key="1">
    <source>
        <dbReference type="SAM" id="MobiDB-lite"/>
    </source>
</evidence>
<dbReference type="SUPFAM" id="SSF47986">
    <property type="entry name" value="DEATH domain"/>
    <property type="match status" value="1"/>
</dbReference>